<dbReference type="EMBL" id="JABCRI010000008">
    <property type="protein sequence ID" value="KAF8402234.1"/>
    <property type="molecule type" value="Genomic_DNA"/>
</dbReference>
<comment type="caution">
    <text evidence="2">The sequence shown here is derived from an EMBL/GenBank/DDBJ whole genome shotgun (WGS) entry which is preliminary data.</text>
</comment>
<accession>A0A834Z634</accession>
<keyword evidence="3" id="KW-1185">Reference proteome</keyword>
<protein>
    <submittedName>
        <fullName evidence="2">Uncharacterized protein</fullName>
    </submittedName>
</protein>
<proteinExistence type="predicted"/>
<evidence type="ECO:0000256" key="1">
    <source>
        <dbReference type="SAM" id="MobiDB-lite"/>
    </source>
</evidence>
<dbReference type="OrthoDB" id="1726676at2759"/>
<organism evidence="2 3">
    <name type="scientific">Tetracentron sinense</name>
    <name type="common">Spur-leaf</name>
    <dbReference type="NCBI Taxonomy" id="13715"/>
    <lineage>
        <taxon>Eukaryota</taxon>
        <taxon>Viridiplantae</taxon>
        <taxon>Streptophyta</taxon>
        <taxon>Embryophyta</taxon>
        <taxon>Tracheophyta</taxon>
        <taxon>Spermatophyta</taxon>
        <taxon>Magnoliopsida</taxon>
        <taxon>Trochodendrales</taxon>
        <taxon>Trochodendraceae</taxon>
        <taxon>Tetracentron</taxon>
    </lineage>
</organism>
<dbReference type="GO" id="GO:0046854">
    <property type="term" value="P:phosphatidylinositol phosphate biosynthetic process"/>
    <property type="evidence" value="ECO:0007669"/>
    <property type="project" value="TreeGrafter"/>
</dbReference>
<gene>
    <name evidence="2" type="ORF">HHK36_013186</name>
</gene>
<reference evidence="2 3" key="1">
    <citation type="submission" date="2020-04" db="EMBL/GenBank/DDBJ databases">
        <title>Plant Genome Project.</title>
        <authorList>
            <person name="Zhang R.-G."/>
        </authorList>
    </citation>
    <scope>NUCLEOTIDE SEQUENCE [LARGE SCALE GENOMIC DNA]</scope>
    <source>
        <strain evidence="2">YNK0</strain>
        <tissue evidence="2">Leaf</tissue>
    </source>
</reference>
<feature type="compositionally biased region" description="Basic and acidic residues" evidence="1">
    <location>
        <begin position="62"/>
        <end position="73"/>
    </location>
</feature>
<feature type="region of interest" description="Disordered" evidence="1">
    <location>
        <begin position="1"/>
        <end position="76"/>
    </location>
</feature>
<dbReference type="PANTHER" id="PTHR45748">
    <property type="entry name" value="1-PHOSPHATIDYLINOSITOL 3-PHOSPHATE 5-KINASE-RELATED"/>
    <property type="match status" value="1"/>
</dbReference>
<sequence length="345" mass="38692">MVVERLSTSPASRPMSRKDTAIPGHDGPEASLVRRKRTTYESAPVKIDGEKAEENTVPEPASAKDESCTDSDAKIVGGTEEIGAVKVEGGDKDESRSLVGGAISLENLFVFFSAFDHFISRERERETVRSNDEDDEYGVYRSNSETRHFPQADGYYVPVEFDEVLQGTKKLWEEAKGHDNGYECEVRSSLYSVDGTDVEPVDFENNGLLWLPLELEDEEDKREAVLFDDDDDEDARGEWGYLHSSSSFGSGECRSRDRSSEEHRKAMKNVVDGHFRASVAQLLQVENLPMGEEDEKESWLEIITTLSWEAATLLKPNTSKGGGMDLGGYVEKWAEIPEHSKEMMW</sequence>
<dbReference type="Proteomes" id="UP000655225">
    <property type="component" value="Unassembled WGS sequence"/>
</dbReference>
<feature type="compositionally biased region" description="Polar residues" evidence="1">
    <location>
        <begin position="1"/>
        <end position="11"/>
    </location>
</feature>
<dbReference type="GO" id="GO:0010008">
    <property type="term" value="C:endosome membrane"/>
    <property type="evidence" value="ECO:0007669"/>
    <property type="project" value="TreeGrafter"/>
</dbReference>
<dbReference type="PANTHER" id="PTHR45748:SF7">
    <property type="entry name" value="1-PHOSPHATIDYLINOSITOL 3-PHOSPHATE 5-KINASE-RELATED"/>
    <property type="match status" value="1"/>
</dbReference>
<evidence type="ECO:0000313" key="3">
    <source>
        <dbReference type="Proteomes" id="UP000655225"/>
    </source>
</evidence>
<dbReference type="GO" id="GO:0000285">
    <property type="term" value="F:1-phosphatidylinositol-3-phosphate 5-kinase activity"/>
    <property type="evidence" value="ECO:0007669"/>
    <property type="project" value="TreeGrafter"/>
</dbReference>
<name>A0A834Z634_TETSI</name>
<dbReference type="AlphaFoldDB" id="A0A834Z634"/>
<evidence type="ECO:0000313" key="2">
    <source>
        <dbReference type="EMBL" id="KAF8402234.1"/>
    </source>
</evidence>